<accession>G1WI18</accession>
<protein>
    <submittedName>
        <fullName evidence="1">Uncharacterized protein</fullName>
    </submittedName>
</protein>
<dbReference type="EMBL" id="ADLS01000011">
    <property type="protein sequence ID" value="EGX71593.1"/>
    <property type="molecule type" value="Genomic_DNA"/>
</dbReference>
<evidence type="ECO:0000313" key="2">
    <source>
        <dbReference type="Proteomes" id="UP000004830"/>
    </source>
</evidence>
<gene>
    <name evidence="1" type="ORF">HMPREF9452_00981</name>
</gene>
<dbReference type="Proteomes" id="UP000004830">
    <property type="component" value="Unassembled WGS sequence"/>
</dbReference>
<evidence type="ECO:0000313" key="1">
    <source>
        <dbReference type="EMBL" id="EGX71593.1"/>
    </source>
</evidence>
<dbReference type="STRING" id="742742.HMPREF9452_00981"/>
<name>G1WI18_9ACTN</name>
<comment type="caution">
    <text evidence="1">The sequence shown here is derived from an EMBL/GenBank/DDBJ whole genome shotgun (WGS) entry which is preliminary data.</text>
</comment>
<dbReference type="AlphaFoldDB" id="G1WI18"/>
<organism evidence="1 2">
    <name type="scientific">Collinsella tanakaei YIT 12063</name>
    <dbReference type="NCBI Taxonomy" id="742742"/>
    <lineage>
        <taxon>Bacteria</taxon>
        <taxon>Bacillati</taxon>
        <taxon>Actinomycetota</taxon>
        <taxon>Coriobacteriia</taxon>
        <taxon>Coriobacteriales</taxon>
        <taxon>Coriobacteriaceae</taxon>
        <taxon>Collinsella</taxon>
    </lineage>
</organism>
<sequence length="32" mass="3768">MFVVNTVHLNKVHLRDENWVLQGELFSSNFPP</sequence>
<keyword evidence="2" id="KW-1185">Reference proteome</keyword>
<reference evidence="1 2" key="1">
    <citation type="submission" date="2011-06" db="EMBL/GenBank/DDBJ databases">
        <title>The Genome Sequence of Collinsella tanakaei YIT 12063.</title>
        <authorList>
            <consortium name="The Broad Institute Genome Sequencing Platform"/>
            <person name="Earl A."/>
            <person name="Ward D."/>
            <person name="Feldgarden M."/>
            <person name="Gevers D."/>
            <person name="Morotomi M."/>
            <person name="Young S.K."/>
            <person name="Zeng Q."/>
            <person name="Gargeya S."/>
            <person name="Fitzgerald M."/>
            <person name="Haas B."/>
            <person name="Abouelleil A."/>
            <person name="Alvarado L."/>
            <person name="Arachchi H.M."/>
            <person name="Berlin A."/>
            <person name="Brown A."/>
            <person name="Chapman S.B."/>
            <person name="Chen Z."/>
            <person name="Dunbar C."/>
            <person name="Freedman E."/>
            <person name="Gearin G."/>
            <person name="Gellesch M."/>
            <person name="Goldberg J."/>
            <person name="Griggs A."/>
            <person name="Gujja S."/>
            <person name="Heiman D."/>
            <person name="Howarth C."/>
            <person name="Larson L."/>
            <person name="Lui A."/>
            <person name="MacDonald P.J.P."/>
            <person name="Mehta T."/>
            <person name="Montmayeur A."/>
            <person name="Murphy C."/>
            <person name="Neiman D."/>
            <person name="Pearson M."/>
            <person name="Priest M."/>
            <person name="Roberts A."/>
            <person name="Saif S."/>
            <person name="Shea T."/>
            <person name="Shenoy N."/>
            <person name="Sisk P."/>
            <person name="Stolte C."/>
            <person name="Sykes S."/>
            <person name="Wortman J."/>
            <person name="Nusbaum C."/>
            <person name="Birren B."/>
        </authorList>
    </citation>
    <scope>NUCLEOTIDE SEQUENCE [LARGE SCALE GENOMIC DNA]</scope>
    <source>
        <strain evidence="1 2">YIT 12063</strain>
    </source>
</reference>
<dbReference type="HOGENOM" id="CLU_3388903_0_0_11"/>
<proteinExistence type="predicted"/>